<proteinExistence type="predicted"/>
<dbReference type="SUPFAM" id="SSF143631">
    <property type="entry name" value="ApbE-like"/>
    <property type="match status" value="1"/>
</dbReference>
<dbReference type="OrthoDB" id="9778595at2"/>
<evidence type="ECO:0008006" key="4">
    <source>
        <dbReference type="Google" id="ProtNLM"/>
    </source>
</evidence>
<accession>A0A2V5JJ85</accession>
<reference evidence="2 3" key="1">
    <citation type="submission" date="2018-05" db="EMBL/GenBank/DDBJ databases">
        <title>Genetic diversity of glacier-inhabiting Cryobacterium bacteria in China and description of Cryobacterium mengkeensis sp. nov. and Arthrobacter glacialis sp. nov.</title>
        <authorList>
            <person name="Liu Q."/>
            <person name="Xin Y.-H."/>
        </authorList>
    </citation>
    <scope>NUCLEOTIDE SEQUENCE [LARGE SCALE GENOMIC DNA]</scope>
    <source>
        <strain evidence="2 3">B7</strain>
    </source>
</reference>
<dbReference type="InterPro" id="IPR003374">
    <property type="entry name" value="ApbE-like_sf"/>
</dbReference>
<name>A0A2V5JJ85_9MICC</name>
<organism evidence="2 3">
    <name type="scientific">Arthrobacter psychrolactophilus</name>
    <dbReference type="NCBI Taxonomy" id="92442"/>
    <lineage>
        <taxon>Bacteria</taxon>
        <taxon>Bacillati</taxon>
        <taxon>Actinomycetota</taxon>
        <taxon>Actinomycetes</taxon>
        <taxon>Micrococcales</taxon>
        <taxon>Micrococcaceae</taxon>
        <taxon>Arthrobacter</taxon>
    </lineage>
</organism>
<dbReference type="AlphaFoldDB" id="A0A2V5JJ85"/>
<dbReference type="Gene3D" id="3.10.520.10">
    <property type="entry name" value="ApbE-like domains"/>
    <property type="match status" value="1"/>
</dbReference>
<evidence type="ECO:0000256" key="1">
    <source>
        <dbReference type="SAM" id="MobiDB-lite"/>
    </source>
</evidence>
<evidence type="ECO:0000313" key="3">
    <source>
        <dbReference type="Proteomes" id="UP000247980"/>
    </source>
</evidence>
<keyword evidence="3" id="KW-1185">Reference proteome</keyword>
<sequence>MQNGRSVHHILDPRFGLLADDVWRSVSVAADSCLEANAYRYGWSCPWFCGDPVVSGSRHRGALCGSTGTRGADRDVAAGRGRPRARSGGQRRWIT</sequence>
<feature type="region of interest" description="Disordered" evidence="1">
    <location>
        <begin position="67"/>
        <end position="95"/>
    </location>
</feature>
<feature type="compositionally biased region" description="Low complexity" evidence="1">
    <location>
        <begin position="86"/>
        <end position="95"/>
    </location>
</feature>
<comment type="caution">
    <text evidence="2">The sequence shown here is derived from an EMBL/GenBank/DDBJ whole genome shotgun (WGS) entry which is preliminary data.</text>
</comment>
<protein>
    <recommendedName>
        <fullName evidence="4">FAD:protein FMN transferase</fullName>
    </recommendedName>
</protein>
<dbReference type="Proteomes" id="UP000247980">
    <property type="component" value="Unassembled WGS sequence"/>
</dbReference>
<evidence type="ECO:0000313" key="2">
    <source>
        <dbReference type="EMBL" id="PYI37176.1"/>
    </source>
</evidence>
<dbReference type="EMBL" id="QJVC01000027">
    <property type="protein sequence ID" value="PYI37176.1"/>
    <property type="molecule type" value="Genomic_DNA"/>
</dbReference>
<gene>
    <name evidence="2" type="ORF">CVS30_16675</name>
</gene>